<keyword evidence="1" id="KW-1133">Transmembrane helix</keyword>
<feature type="transmembrane region" description="Helical" evidence="1">
    <location>
        <begin position="78"/>
        <end position="97"/>
    </location>
</feature>
<evidence type="ECO:0000313" key="3">
    <source>
        <dbReference type="EMBL" id="MFC7395446.1"/>
    </source>
</evidence>
<keyword evidence="4" id="KW-1185">Reference proteome</keyword>
<dbReference type="InterPro" id="IPR006976">
    <property type="entry name" value="VanZ-like"/>
</dbReference>
<feature type="domain" description="VanZ-like" evidence="2">
    <location>
        <begin position="12"/>
        <end position="155"/>
    </location>
</feature>
<dbReference type="RefSeq" id="WP_380970047.1">
    <property type="nucleotide sequence ID" value="NZ_JBHTCO010000045.1"/>
</dbReference>
<keyword evidence="1" id="KW-0472">Membrane</keyword>
<protein>
    <submittedName>
        <fullName evidence="3">VanZ family protein</fullName>
    </submittedName>
</protein>
<comment type="caution">
    <text evidence="3">The sequence shown here is derived from an EMBL/GenBank/DDBJ whole genome shotgun (WGS) entry which is preliminary data.</text>
</comment>
<dbReference type="EMBL" id="JBHTCO010000045">
    <property type="protein sequence ID" value="MFC7395446.1"/>
    <property type="molecule type" value="Genomic_DNA"/>
</dbReference>
<feature type="transmembrane region" description="Helical" evidence="1">
    <location>
        <begin position="139"/>
        <end position="159"/>
    </location>
</feature>
<dbReference type="NCBIfam" id="NF037970">
    <property type="entry name" value="vanZ_1"/>
    <property type="match status" value="1"/>
</dbReference>
<proteinExistence type="predicted"/>
<feature type="transmembrane region" description="Helical" evidence="1">
    <location>
        <begin position="104"/>
        <end position="119"/>
    </location>
</feature>
<gene>
    <name evidence="3" type="ORF">ACFQRG_21290</name>
</gene>
<dbReference type="PIRSF" id="PIRSF019083">
    <property type="entry name" value="UCP019083_VanZ"/>
    <property type="match status" value="1"/>
</dbReference>
<organism evidence="3 4">
    <name type="scientific">Scopulibacillus cellulosilyticus</name>
    <dbReference type="NCBI Taxonomy" id="2665665"/>
    <lineage>
        <taxon>Bacteria</taxon>
        <taxon>Bacillati</taxon>
        <taxon>Bacillota</taxon>
        <taxon>Bacilli</taxon>
        <taxon>Bacillales</taxon>
        <taxon>Sporolactobacillaceae</taxon>
        <taxon>Scopulibacillus</taxon>
    </lineage>
</organism>
<keyword evidence="1" id="KW-0812">Transmembrane</keyword>
<reference evidence="4" key="1">
    <citation type="journal article" date="2019" name="Int. J. Syst. Evol. Microbiol.">
        <title>The Global Catalogue of Microorganisms (GCM) 10K type strain sequencing project: providing services to taxonomists for standard genome sequencing and annotation.</title>
        <authorList>
            <consortium name="The Broad Institute Genomics Platform"/>
            <consortium name="The Broad Institute Genome Sequencing Center for Infectious Disease"/>
            <person name="Wu L."/>
            <person name="Ma J."/>
        </authorList>
    </citation>
    <scope>NUCLEOTIDE SEQUENCE [LARGE SCALE GENOMIC DNA]</scope>
    <source>
        <strain evidence="4">CGMCC 1.16305</strain>
    </source>
</reference>
<evidence type="ECO:0000256" key="1">
    <source>
        <dbReference type="SAM" id="Phobius"/>
    </source>
</evidence>
<dbReference type="Pfam" id="PF04892">
    <property type="entry name" value="VanZ"/>
    <property type="match status" value="1"/>
</dbReference>
<evidence type="ECO:0000313" key="4">
    <source>
        <dbReference type="Proteomes" id="UP001596505"/>
    </source>
</evidence>
<evidence type="ECO:0000259" key="2">
    <source>
        <dbReference type="Pfam" id="PF04892"/>
    </source>
</evidence>
<dbReference type="InterPro" id="IPR016747">
    <property type="entry name" value="Phosphotransbutyrylase"/>
</dbReference>
<sequence length="174" mass="20078">MTRNKRAFIILLVIIIAMMAVMFQASNTPYKKQDIKPFLREHISLSKDSLPQFSFRYDGELVTTGQPYDFIEFCIRKLGHISEYAALTFLLVCVFLITRISRKIAYMTGFLLSLLYALSDEWHQSFIPGRTGHLIDVFTFDLFGILLGLIAAFIVNRLIRKAKRVNKGDFDIRS</sequence>
<dbReference type="Proteomes" id="UP001596505">
    <property type="component" value="Unassembled WGS sequence"/>
</dbReference>
<name>A0ABW2Q7G5_9BACL</name>
<accession>A0ABW2Q7G5</accession>